<comment type="caution">
    <text evidence="4">The sequence shown here is derived from an EMBL/GenBank/DDBJ whole genome shotgun (WGS) entry which is preliminary data.</text>
</comment>
<evidence type="ECO:0000256" key="1">
    <source>
        <dbReference type="SAM" id="Coils"/>
    </source>
</evidence>
<evidence type="ECO:0000313" key="4">
    <source>
        <dbReference type="EMBL" id="KAJ0188811.1"/>
    </source>
</evidence>
<feature type="compositionally biased region" description="Basic and acidic residues" evidence="2">
    <location>
        <begin position="217"/>
        <end position="228"/>
    </location>
</feature>
<feature type="coiled-coil region" evidence="1">
    <location>
        <begin position="1037"/>
        <end position="1138"/>
    </location>
</feature>
<dbReference type="EMBL" id="NBSK02000009">
    <property type="protein sequence ID" value="KAJ0188811.1"/>
    <property type="molecule type" value="Genomic_DNA"/>
</dbReference>
<dbReference type="Proteomes" id="UP000235145">
    <property type="component" value="Unassembled WGS sequence"/>
</dbReference>
<evidence type="ECO:0000256" key="2">
    <source>
        <dbReference type="SAM" id="MobiDB-lite"/>
    </source>
</evidence>
<feature type="compositionally biased region" description="Basic and acidic residues" evidence="2">
    <location>
        <begin position="566"/>
        <end position="577"/>
    </location>
</feature>
<feature type="coiled-coil region" evidence="1">
    <location>
        <begin position="1198"/>
        <end position="1323"/>
    </location>
</feature>
<dbReference type="PROSITE" id="PS51840">
    <property type="entry name" value="C2_NT"/>
    <property type="match status" value="1"/>
</dbReference>
<sequence length="1916" mass="220371">MLISGKEMDLQSKRKEISLNHVITRNMSKYDSLILLPLQVPHLRSRIVSSCSYYLGFPDQTRFHHQLEEVSKWKVDKAKVKVVFRLQFHATQIPQSGWEKLFISFIPTETGKAIAKTSKANVKNGSCKWADPIYETTRLLIDSKTKQYDDKLYKLVVGMGTSRSSILGEATINLADYADASQPSVINLPLHGSDLGTILHVTVQLLTAKTGFREFEQQRDKGLQRESESSAAKSPSSDSLILDDQLNKVKTQRQVRPHSKDLVNETGIHEEYSDSQVTCDDSSNTSENYKYDPSITHEVDSIKNRVTKSEKRNGSDELAIAYEENQRLRGSLEVAESSISELKMEVNTLQNHANEMCKETQNLQQELAIEVASSQELMKEVTDLKSECSRFKNDLQQLKEMKLEKIPILPLQEPGSTERIDSTTEGQNLELLNELKIAKAESESLVRKMEQMECYYEALVQDLEENQKKILGEFQSLKNEHSTCAYSINDQMLRFDEERRELSSINKELQKRATTSESALKRARLNYSIAVSQLQKDLDMLSFQVLSMFETNQTVIKEAFSDSSQGHEDLVDDDHRSKNLSGGGDVLSGDLKKSLSLQENIYKKVEEELGEMCSTNLYLDMYSGALSETLMEAVCHIRKTKEKLQELGHELEVSNESRDVLFMRLQTAIEDVHAVNAQNAYYLSKCNDLQLQNQMLETDLGNVSRENFLLMEKITECEALVMEYRVYKSKHEVVSAEKLEVESLLKVQVFDNQKLQKDLSSVKEELEAFRSQICNLEKEKDMARSEVDDVKRRFKNGLHEMVMKLGNPNESLEKVQFQLESVSNKLKNSLESGERHLENSELILKYLLSLELEVERMSSEDRNFVDQVKGLEAIIQEFEKSKLTVSELKQENQDFVLEINRMKESLRFVNDELGVEKDIKGKLEGIVSCLTLELESQRSEVDHVRKLSSDQESENSRVVQLLEQHETQMHKSMICEDLKLTFVKSQYESKIEELVKKNLEEEAKLNDLITSEARYIKENEKLLTTIESLRLESNNSIKEWKGKVGILEKEVEQLKELQVKLHDAEARLNEHVEENELLSRTLKSLRLELKASIANNNEISESKRMLEMSLMEVNNEQLKQLQVKLHEMEARLDEVVESEACCITENEKLSTTLESLHLELKDSIAHNAEISEANNKYALEIGQLKGILVKSEVEIEQNRELQIKLHDTEARLNECLENEARYIKENNNLEKDLESCRLKLEASILQNAEVSEANKDHVLEISQLKDNLVKSEVEIGELQMKLHDTEARLNNCLEKEAHYIKENEKLSRTLESVRLELEASIAQNAKISEANKDHALEISQLKGMLVKSESEIGHIHELQMKLQDTEARFSNSMESEAHYIKETKNLATKLESCRLELQESIAHNEEISKSNNIKVKMLEASLMEVKHELETELLDAKERLDQIVESEAFYVEENESLRSELDAIKKKIIFLENKKVVESTDDVFFMREESEIVLMVLKAKLDEQNDELIMIQNKCNELTHKLSEQILKTEEFKNLSVYLKEMKEKSEKKEPEGPTESLRMAFIKEQHQAKLQELKQQLSVSKRHGEEMLFKLQDALDEIESRKKSEALQLKRIEELEAEVESVISDKPDHDRIQAELECAILSLECCKEEKEKLVALLQESEEEKSRISAEVSLIKEQISQKDENGHTGVNGESKQRSIHGEDEDEENSLSNDSKQLMVVNDQFRAQHLRSCMEQLDEELEKMKNDNSILPLTNYDPGFQDLQKELSQLQKANEELGSIYPNFIDFPGNGNALQRVLALEIELAEALRTKKKSSIQFQSSFLKQHSDEEAVLKSFRDINELIKDMLEIKGKYVNVESELKEMHERYSELSLQLAEVEGERQKLMMTLKNVRSSRNLLRSNRSSMEDRKISENDALL</sequence>
<reference evidence="4 5" key="1">
    <citation type="journal article" date="2017" name="Nat. Commun.">
        <title>Genome assembly with in vitro proximity ligation data and whole-genome triplication in lettuce.</title>
        <authorList>
            <person name="Reyes-Chin-Wo S."/>
            <person name="Wang Z."/>
            <person name="Yang X."/>
            <person name="Kozik A."/>
            <person name="Arikit S."/>
            <person name="Song C."/>
            <person name="Xia L."/>
            <person name="Froenicke L."/>
            <person name="Lavelle D.O."/>
            <person name="Truco M.J."/>
            <person name="Xia R."/>
            <person name="Zhu S."/>
            <person name="Xu C."/>
            <person name="Xu H."/>
            <person name="Xu X."/>
            <person name="Cox K."/>
            <person name="Korf I."/>
            <person name="Meyers B.C."/>
            <person name="Michelmore R.W."/>
        </authorList>
    </citation>
    <scope>NUCLEOTIDE SEQUENCE [LARGE SCALE GENOMIC DNA]</scope>
    <source>
        <strain evidence="5">cv. Salinas</strain>
        <tissue evidence="4">Seedlings</tissue>
    </source>
</reference>
<feature type="region of interest" description="Disordered" evidence="2">
    <location>
        <begin position="217"/>
        <end position="240"/>
    </location>
</feature>
<feature type="region of interest" description="Disordered" evidence="2">
    <location>
        <begin position="1678"/>
        <end position="1717"/>
    </location>
</feature>
<keyword evidence="1" id="KW-0175">Coiled coil</keyword>
<organism evidence="4 5">
    <name type="scientific">Lactuca sativa</name>
    <name type="common">Garden lettuce</name>
    <dbReference type="NCBI Taxonomy" id="4236"/>
    <lineage>
        <taxon>Eukaryota</taxon>
        <taxon>Viridiplantae</taxon>
        <taxon>Streptophyta</taxon>
        <taxon>Embryophyta</taxon>
        <taxon>Tracheophyta</taxon>
        <taxon>Spermatophyta</taxon>
        <taxon>Magnoliopsida</taxon>
        <taxon>eudicotyledons</taxon>
        <taxon>Gunneridae</taxon>
        <taxon>Pentapetalae</taxon>
        <taxon>asterids</taxon>
        <taxon>campanulids</taxon>
        <taxon>Asterales</taxon>
        <taxon>Asteraceae</taxon>
        <taxon>Cichorioideae</taxon>
        <taxon>Cichorieae</taxon>
        <taxon>Lactucinae</taxon>
        <taxon>Lactuca</taxon>
    </lineage>
</organism>
<name>A0A9R1WV73_LACSA</name>
<gene>
    <name evidence="4" type="ORF">LSAT_V11C900471700</name>
</gene>
<evidence type="ECO:0000259" key="3">
    <source>
        <dbReference type="PROSITE" id="PS51840"/>
    </source>
</evidence>
<feature type="coiled-coil region" evidence="1">
    <location>
        <begin position="1419"/>
        <end position="1521"/>
    </location>
</feature>
<feature type="coiled-coil region" evidence="1">
    <location>
        <begin position="1564"/>
        <end position="1616"/>
    </location>
</feature>
<accession>A0A9R1WV73</accession>
<evidence type="ECO:0000313" key="5">
    <source>
        <dbReference type="Proteomes" id="UP000235145"/>
    </source>
</evidence>
<feature type="coiled-coil region" evidence="1">
    <location>
        <begin position="325"/>
        <end position="401"/>
    </location>
</feature>
<dbReference type="PANTHER" id="PTHR34452:SF1">
    <property type="entry name" value="SPORULATION-SPECIFIC PROTEIN"/>
    <property type="match status" value="1"/>
</dbReference>
<keyword evidence="5" id="KW-1185">Reference proteome</keyword>
<feature type="coiled-coil region" evidence="1">
    <location>
        <begin position="428"/>
        <end position="526"/>
    </location>
</feature>
<dbReference type="InterPro" id="IPR019448">
    <property type="entry name" value="NT-C2"/>
</dbReference>
<proteinExistence type="predicted"/>
<feature type="coiled-coil region" evidence="1">
    <location>
        <begin position="1726"/>
        <end position="1779"/>
    </location>
</feature>
<dbReference type="Pfam" id="PF10358">
    <property type="entry name" value="NT-C2"/>
    <property type="match status" value="1"/>
</dbReference>
<feature type="region of interest" description="Disordered" evidence="2">
    <location>
        <begin position="566"/>
        <end position="585"/>
    </location>
</feature>
<feature type="coiled-coil region" evidence="1">
    <location>
        <begin position="1644"/>
        <end position="1678"/>
    </location>
</feature>
<feature type="domain" description="C2 NT-type" evidence="3">
    <location>
        <begin position="72"/>
        <end position="207"/>
    </location>
</feature>
<protein>
    <recommendedName>
        <fullName evidence="3">C2 NT-type domain-containing protein</fullName>
    </recommendedName>
</protein>
<feature type="compositionally biased region" description="Low complexity" evidence="2">
    <location>
        <begin position="229"/>
        <end position="239"/>
    </location>
</feature>
<dbReference type="PANTHER" id="PTHR34452">
    <property type="entry name" value="MYOSIN HEAVY CHAIN-RELATED PROTEIN"/>
    <property type="match status" value="1"/>
</dbReference>
<feature type="coiled-coil region" evidence="1">
    <location>
        <begin position="1852"/>
        <end position="1886"/>
    </location>
</feature>
<feature type="coiled-coil region" evidence="1">
    <location>
        <begin position="984"/>
        <end position="1011"/>
    </location>
</feature>
<feature type="coiled-coil region" evidence="1">
    <location>
        <begin position="871"/>
        <end position="905"/>
    </location>
</feature>